<name>A0ACC2TUB8_9FUNG</name>
<reference evidence="1" key="1">
    <citation type="submission" date="2022-04" db="EMBL/GenBank/DDBJ databases">
        <title>Genome of the entomopathogenic fungus Entomophthora muscae.</title>
        <authorList>
            <person name="Elya C."/>
            <person name="Lovett B.R."/>
            <person name="Lee E."/>
            <person name="Macias A.M."/>
            <person name="Hajek A.E."/>
            <person name="De Bivort B.L."/>
            <person name="Kasson M.T."/>
            <person name="De Fine Licht H.H."/>
            <person name="Stajich J.E."/>
        </authorList>
    </citation>
    <scope>NUCLEOTIDE SEQUENCE</scope>
    <source>
        <strain evidence="1">Berkeley</strain>
    </source>
</reference>
<comment type="caution">
    <text evidence="1">The sequence shown here is derived from an EMBL/GenBank/DDBJ whole genome shotgun (WGS) entry which is preliminary data.</text>
</comment>
<dbReference type="Proteomes" id="UP001165960">
    <property type="component" value="Unassembled WGS sequence"/>
</dbReference>
<evidence type="ECO:0000313" key="1">
    <source>
        <dbReference type="EMBL" id="KAJ9078164.1"/>
    </source>
</evidence>
<protein>
    <submittedName>
        <fullName evidence="1">Uncharacterized protein</fullName>
    </submittedName>
</protein>
<keyword evidence="2" id="KW-1185">Reference proteome</keyword>
<proteinExistence type="predicted"/>
<sequence>MIFKFGCLLCLGVVLAQEPEESTATKEIQDEAGFLARAARSFRSIPAPFEFKPVACGNRFAPKGVNGTCYSLEASADALLPALIMYTGTYEEASLMIGDRTDRIRITAETNPSCSFIQTDIKALAPAMVGPSSIEITNYHSRKATKNLLLAANTSISTKLLSIGKFTLDVSHEYNRNLMNEKGSGEGIIFRAPAGETCVPSVVSTLFICKGFTGDFVVGETSRSAPKKKKTVPGMPISLFRDGIVMASHYGCIDYS</sequence>
<gene>
    <name evidence="1" type="ORF">DSO57_1009579</name>
</gene>
<organism evidence="1 2">
    <name type="scientific">Entomophthora muscae</name>
    <dbReference type="NCBI Taxonomy" id="34485"/>
    <lineage>
        <taxon>Eukaryota</taxon>
        <taxon>Fungi</taxon>
        <taxon>Fungi incertae sedis</taxon>
        <taxon>Zoopagomycota</taxon>
        <taxon>Entomophthoromycotina</taxon>
        <taxon>Entomophthoromycetes</taxon>
        <taxon>Entomophthorales</taxon>
        <taxon>Entomophthoraceae</taxon>
        <taxon>Entomophthora</taxon>
    </lineage>
</organism>
<evidence type="ECO:0000313" key="2">
    <source>
        <dbReference type="Proteomes" id="UP001165960"/>
    </source>
</evidence>
<accession>A0ACC2TUB8</accession>
<dbReference type="EMBL" id="QTSX02002160">
    <property type="protein sequence ID" value="KAJ9078164.1"/>
    <property type="molecule type" value="Genomic_DNA"/>
</dbReference>